<dbReference type="Pfam" id="PF00440">
    <property type="entry name" value="TetR_N"/>
    <property type="match status" value="1"/>
</dbReference>
<dbReference type="Proteomes" id="UP000242949">
    <property type="component" value="Unassembled WGS sequence"/>
</dbReference>
<dbReference type="EMBL" id="FMYI01000001">
    <property type="protein sequence ID" value="SDB80882.1"/>
    <property type="molecule type" value="Genomic_DNA"/>
</dbReference>
<dbReference type="InterPro" id="IPR001647">
    <property type="entry name" value="HTH_TetR"/>
</dbReference>
<dbReference type="STRING" id="1612202.SAMN05421734_10111"/>
<sequence>MEEKKRRIIESSVALFAEKGYHKTSIQAIAERSGVSKGAFYLYFSSKQALTSEIVQYYAEQMLDEVTRINQSNQDPESKLIEQTALFLQAVSDHKGHVFMTLRDHTNGGEGFKHLIKDLHNHSFQAITSRLFEMYGDQIRPYLADCFVLYDGILQGYLKTIILYEADIDVGDLSHYIVHRFQSMIDALLKELPAPILSPDQLELTEQSVSCVNVFDELSEAISTLEIDEEKQVELYEIVELLKCELSKDKPNQVMIRSLIQSLESIGSLQDKIEKLNRYLGGTIK</sequence>
<evidence type="ECO:0000256" key="3">
    <source>
        <dbReference type="PROSITE-ProRule" id="PRU00335"/>
    </source>
</evidence>
<evidence type="ECO:0000313" key="6">
    <source>
        <dbReference type="Proteomes" id="UP000242949"/>
    </source>
</evidence>
<dbReference type="SUPFAM" id="SSF46689">
    <property type="entry name" value="Homeodomain-like"/>
    <property type="match status" value="1"/>
</dbReference>
<dbReference type="Gene3D" id="1.10.357.10">
    <property type="entry name" value="Tetracycline Repressor, domain 2"/>
    <property type="match status" value="1"/>
</dbReference>
<organism evidence="5 6">
    <name type="scientific">Pelagirhabdus alkalitolerans</name>
    <dbReference type="NCBI Taxonomy" id="1612202"/>
    <lineage>
        <taxon>Bacteria</taxon>
        <taxon>Bacillati</taxon>
        <taxon>Bacillota</taxon>
        <taxon>Bacilli</taxon>
        <taxon>Bacillales</taxon>
        <taxon>Bacillaceae</taxon>
        <taxon>Pelagirhabdus</taxon>
    </lineage>
</organism>
<dbReference type="InterPro" id="IPR050624">
    <property type="entry name" value="HTH-type_Tx_Regulator"/>
</dbReference>
<evidence type="ECO:0000256" key="1">
    <source>
        <dbReference type="ARBA" id="ARBA00022491"/>
    </source>
</evidence>
<keyword evidence="2 3" id="KW-0238">DNA-binding</keyword>
<dbReference type="PANTHER" id="PTHR43479">
    <property type="entry name" value="ACREF/ENVCD OPERON REPRESSOR-RELATED"/>
    <property type="match status" value="1"/>
</dbReference>
<evidence type="ECO:0000313" key="5">
    <source>
        <dbReference type="EMBL" id="SDB80882.1"/>
    </source>
</evidence>
<keyword evidence="1" id="KW-0678">Repressor</keyword>
<proteinExistence type="predicted"/>
<keyword evidence="6" id="KW-1185">Reference proteome</keyword>
<gene>
    <name evidence="5" type="ORF">SAMN05421734_10111</name>
</gene>
<evidence type="ECO:0000256" key="2">
    <source>
        <dbReference type="ARBA" id="ARBA00023125"/>
    </source>
</evidence>
<feature type="domain" description="HTH tetR-type" evidence="4">
    <location>
        <begin position="2"/>
        <end position="62"/>
    </location>
</feature>
<dbReference type="GO" id="GO:0003677">
    <property type="term" value="F:DNA binding"/>
    <property type="evidence" value="ECO:0007669"/>
    <property type="project" value="UniProtKB-UniRule"/>
</dbReference>
<reference evidence="6" key="1">
    <citation type="submission" date="2016-09" db="EMBL/GenBank/DDBJ databases">
        <authorList>
            <person name="Varghese N."/>
            <person name="Submissions S."/>
        </authorList>
    </citation>
    <scope>NUCLEOTIDE SEQUENCE [LARGE SCALE GENOMIC DNA]</scope>
    <source>
        <strain evidence="6">S5</strain>
    </source>
</reference>
<accession>A0A1G6GFT4</accession>
<name>A0A1G6GFT4_9BACI</name>
<dbReference type="InterPro" id="IPR023772">
    <property type="entry name" value="DNA-bd_HTH_TetR-type_CS"/>
</dbReference>
<dbReference type="PRINTS" id="PR00455">
    <property type="entry name" value="HTHTETR"/>
</dbReference>
<feature type="DNA-binding region" description="H-T-H motif" evidence="3">
    <location>
        <begin position="25"/>
        <end position="44"/>
    </location>
</feature>
<protein>
    <submittedName>
        <fullName evidence="5">Transcriptional regulator, TetR family</fullName>
    </submittedName>
</protein>
<dbReference type="PROSITE" id="PS50977">
    <property type="entry name" value="HTH_TETR_2"/>
    <property type="match status" value="1"/>
</dbReference>
<dbReference type="PANTHER" id="PTHR43479:SF22">
    <property type="entry name" value="TRANSCRIPTIONAL REGULATOR, TETR FAMILY"/>
    <property type="match status" value="1"/>
</dbReference>
<dbReference type="AlphaFoldDB" id="A0A1G6GFT4"/>
<dbReference type="PROSITE" id="PS01081">
    <property type="entry name" value="HTH_TETR_1"/>
    <property type="match status" value="1"/>
</dbReference>
<dbReference type="InterPro" id="IPR009057">
    <property type="entry name" value="Homeodomain-like_sf"/>
</dbReference>
<dbReference type="OrthoDB" id="9812993at2"/>
<evidence type="ECO:0000259" key="4">
    <source>
        <dbReference type="PROSITE" id="PS50977"/>
    </source>
</evidence>
<dbReference type="RefSeq" id="WP_090791512.1">
    <property type="nucleotide sequence ID" value="NZ_FMYI01000001.1"/>
</dbReference>